<keyword evidence="3" id="KW-1185">Reference proteome</keyword>
<sequence>MVVNIIPKGSAGIRRRLTLDIPRHIFELRLVRCVRTYGVVKATARVDIIKKFGENPPGIPIIPSPKKQAVLQAVRMDQELRYVVRVGGQEVERKVFSPVHHSGYDWTAA</sequence>
<reference evidence="1" key="1">
    <citation type="submission" date="2010-05" db="EMBL/GenBank/DDBJ databases">
        <title>The Genome Sequence of Magnaporthe poae strain ATCC 64411.</title>
        <authorList>
            <consortium name="The Broad Institute Genome Sequencing Platform"/>
            <consortium name="Broad Institute Genome Sequencing Center for Infectious Disease"/>
            <person name="Ma L.-J."/>
            <person name="Dead R."/>
            <person name="Young S."/>
            <person name="Zeng Q."/>
            <person name="Koehrsen M."/>
            <person name="Alvarado L."/>
            <person name="Berlin A."/>
            <person name="Chapman S.B."/>
            <person name="Chen Z."/>
            <person name="Freedman E."/>
            <person name="Gellesch M."/>
            <person name="Goldberg J."/>
            <person name="Griggs A."/>
            <person name="Gujja S."/>
            <person name="Heilman E.R."/>
            <person name="Heiman D."/>
            <person name="Hepburn T."/>
            <person name="Howarth C."/>
            <person name="Jen D."/>
            <person name="Larson L."/>
            <person name="Mehta T."/>
            <person name="Neiman D."/>
            <person name="Pearson M."/>
            <person name="Roberts A."/>
            <person name="Saif S."/>
            <person name="Shea T."/>
            <person name="Shenoy N."/>
            <person name="Sisk P."/>
            <person name="Stolte C."/>
            <person name="Sykes S."/>
            <person name="Walk T."/>
            <person name="White J."/>
            <person name="Yandava C."/>
            <person name="Haas B."/>
            <person name="Nusbaum C."/>
            <person name="Birren B."/>
        </authorList>
    </citation>
    <scope>NUCLEOTIDE SEQUENCE</scope>
    <source>
        <strain evidence="1">ATCC 64411</strain>
    </source>
</reference>
<protein>
    <submittedName>
        <fullName evidence="1 2">Uncharacterized protein</fullName>
    </submittedName>
</protein>
<reference evidence="1" key="3">
    <citation type="submission" date="2011-03" db="EMBL/GenBank/DDBJ databases">
        <title>Annotation of Magnaporthe poae ATCC 64411.</title>
        <authorList>
            <person name="Ma L.-J."/>
            <person name="Dead R."/>
            <person name="Young S.K."/>
            <person name="Zeng Q."/>
            <person name="Gargeya S."/>
            <person name="Fitzgerald M."/>
            <person name="Haas B."/>
            <person name="Abouelleil A."/>
            <person name="Alvarado L."/>
            <person name="Arachchi H.M."/>
            <person name="Berlin A."/>
            <person name="Brown A."/>
            <person name="Chapman S.B."/>
            <person name="Chen Z."/>
            <person name="Dunbar C."/>
            <person name="Freedman E."/>
            <person name="Gearin G."/>
            <person name="Gellesch M."/>
            <person name="Goldberg J."/>
            <person name="Griggs A."/>
            <person name="Gujja S."/>
            <person name="Heiman D."/>
            <person name="Howarth C."/>
            <person name="Larson L."/>
            <person name="Lui A."/>
            <person name="MacDonald P.J.P."/>
            <person name="Mehta T."/>
            <person name="Montmayeur A."/>
            <person name="Murphy C."/>
            <person name="Neiman D."/>
            <person name="Pearson M."/>
            <person name="Priest M."/>
            <person name="Roberts A."/>
            <person name="Saif S."/>
            <person name="Shea T."/>
            <person name="Shenoy N."/>
            <person name="Sisk P."/>
            <person name="Stolte C."/>
            <person name="Sykes S."/>
            <person name="Yandava C."/>
            <person name="Wortman J."/>
            <person name="Nusbaum C."/>
            <person name="Birren B."/>
        </authorList>
    </citation>
    <scope>NUCLEOTIDE SEQUENCE</scope>
    <source>
        <strain evidence="1">ATCC 64411</strain>
    </source>
</reference>
<dbReference type="EMBL" id="GL876966">
    <property type="protein sequence ID" value="KLU81082.1"/>
    <property type="molecule type" value="Genomic_DNA"/>
</dbReference>
<reference evidence="3" key="2">
    <citation type="submission" date="2010-05" db="EMBL/GenBank/DDBJ databases">
        <title>The genome sequence of Magnaporthe poae strain ATCC 64411.</title>
        <authorList>
            <person name="Ma L.-J."/>
            <person name="Dead R."/>
            <person name="Young S."/>
            <person name="Zeng Q."/>
            <person name="Koehrsen M."/>
            <person name="Alvarado L."/>
            <person name="Berlin A."/>
            <person name="Chapman S.B."/>
            <person name="Chen Z."/>
            <person name="Freedman E."/>
            <person name="Gellesch M."/>
            <person name="Goldberg J."/>
            <person name="Griggs A."/>
            <person name="Gujja S."/>
            <person name="Heilman E.R."/>
            <person name="Heiman D."/>
            <person name="Hepburn T."/>
            <person name="Howarth C."/>
            <person name="Jen D."/>
            <person name="Larson L."/>
            <person name="Mehta T."/>
            <person name="Neiman D."/>
            <person name="Pearson M."/>
            <person name="Roberts A."/>
            <person name="Saif S."/>
            <person name="Shea T."/>
            <person name="Shenoy N."/>
            <person name="Sisk P."/>
            <person name="Stolte C."/>
            <person name="Sykes S."/>
            <person name="Walk T."/>
            <person name="White J."/>
            <person name="Yandava C."/>
            <person name="Haas B."/>
            <person name="Nusbaum C."/>
            <person name="Birren B."/>
        </authorList>
    </citation>
    <scope>NUCLEOTIDE SEQUENCE [LARGE SCALE GENOMIC DNA]</scope>
    <source>
        <strain evidence="3">ATCC 64411 / 73-15</strain>
    </source>
</reference>
<accession>A0A0C4DKB1</accession>
<evidence type="ECO:0000313" key="2">
    <source>
        <dbReference type="EnsemblFungi" id="MAPG_00177T0"/>
    </source>
</evidence>
<dbReference type="EnsemblFungi" id="MAPG_00177T0">
    <property type="protein sequence ID" value="MAPG_00177T0"/>
    <property type="gene ID" value="MAPG_00177"/>
</dbReference>
<reference evidence="2" key="4">
    <citation type="journal article" date="2015" name="G3 (Bethesda)">
        <title>Genome sequences of three phytopathogenic species of the Magnaporthaceae family of fungi.</title>
        <authorList>
            <person name="Okagaki L.H."/>
            <person name="Nunes C.C."/>
            <person name="Sailsbery J."/>
            <person name="Clay B."/>
            <person name="Brown D."/>
            <person name="John T."/>
            <person name="Oh Y."/>
            <person name="Young N."/>
            <person name="Fitzgerald M."/>
            <person name="Haas B.J."/>
            <person name="Zeng Q."/>
            <person name="Young S."/>
            <person name="Adiconis X."/>
            <person name="Fan L."/>
            <person name="Levin J.Z."/>
            <person name="Mitchell T.K."/>
            <person name="Okubara P.A."/>
            <person name="Farman M.L."/>
            <person name="Kohn L.M."/>
            <person name="Birren B."/>
            <person name="Ma L.-J."/>
            <person name="Dean R.A."/>
        </authorList>
    </citation>
    <scope>NUCLEOTIDE SEQUENCE</scope>
    <source>
        <strain evidence="2">ATCC 64411 / 73-15</strain>
    </source>
</reference>
<reference evidence="2" key="5">
    <citation type="submission" date="2015-06" db="UniProtKB">
        <authorList>
            <consortium name="EnsemblFungi"/>
        </authorList>
    </citation>
    <scope>IDENTIFICATION</scope>
    <source>
        <strain evidence="2">ATCC 64411</strain>
    </source>
</reference>
<name>A0A0C4DKB1_MAGP6</name>
<evidence type="ECO:0000313" key="1">
    <source>
        <dbReference type="EMBL" id="KLU81082.1"/>
    </source>
</evidence>
<gene>
    <name evidence="1" type="ORF">MAPG_00177</name>
</gene>
<proteinExistence type="predicted"/>
<dbReference type="AlphaFoldDB" id="A0A0C4DKB1"/>
<evidence type="ECO:0000313" key="3">
    <source>
        <dbReference type="Proteomes" id="UP000011715"/>
    </source>
</evidence>
<dbReference type="Proteomes" id="UP000011715">
    <property type="component" value="Unassembled WGS sequence"/>
</dbReference>
<dbReference type="EMBL" id="ADBL01000038">
    <property type="status" value="NOT_ANNOTATED_CDS"/>
    <property type="molecule type" value="Genomic_DNA"/>
</dbReference>
<dbReference type="VEuPathDB" id="FungiDB:MAPG_00177"/>
<organism evidence="2 3">
    <name type="scientific">Magnaporthiopsis poae (strain ATCC 64411 / 73-15)</name>
    <name type="common">Kentucky bluegrass fungus</name>
    <name type="synonym">Magnaporthe poae</name>
    <dbReference type="NCBI Taxonomy" id="644358"/>
    <lineage>
        <taxon>Eukaryota</taxon>
        <taxon>Fungi</taxon>
        <taxon>Dikarya</taxon>
        <taxon>Ascomycota</taxon>
        <taxon>Pezizomycotina</taxon>
        <taxon>Sordariomycetes</taxon>
        <taxon>Sordariomycetidae</taxon>
        <taxon>Magnaporthales</taxon>
        <taxon>Magnaporthaceae</taxon>
        <taxon>Magnaporthiopsis</taxon>
    </lineage>
</organism>